<dbReference type="Pfam" id="PF16916">
    <property type="entry name" value="ZT_dimer"/>
    <property type="match status" value="1"/>
</dbReference>
<dbReference type="NCBIfam" id="TIGR01297">
    <property type="entry name" value="CDF"/>
    <property type="match status" value="1"/>
</dbReference>
<keyword evidence="5 7" id="KW-1133">Transmembrane helix</keyword>
<feature type="domain" description="Cation efflux protein cytoplasmic" evidence="9">
    <location>
        <begin position="212"/>
        <end position="285"/>
    </location>
</feature>
<dbReference type="AlphaFoldDB" id="A0A7J3JNG5"/>
<feature type="transmembrane region" description="Helical" evidence="7">
    <location>
        <begin position="110"/>
        <end position="131"/>
    </location>
</feature>
<keyword evidence="3" id="KW-0813">Transport</keyword>
<dbReference type="InterPro" id="IPR027470">
    <property type="entry name" value="Cation_efflux_CTD"/>
</dbReference>
<evidence type="ECO:0000256" key="5">
    <source>
        <dbReference type="ARBA" id="ARBA00022989"/>
    </source>
</evidence>
<dbReference type="FunFam" id="1.20.1510.10:FF:000006">
    <property type="entry name" value="Divalent cation efflux transporter"/>
    <property type="match status" value="1"/>
</dbReference>
<keyword evidence="6 7" id="KW-0472">Membrane</keyword>
<evidence type="ECO:0000256" key="6">
    <source>
        <dbReference type="ARBA" id="ARBA00023136"/>
    </source>
</evidence>
<evidence type="ECO:0000256" key="3">
    <source>
        <dbReference type="ARBA" id="ARBA00022448"/>
    </source>
</evidence>
<feature type="transmembrane region" description="Helical" evidence="7">
    <location>
        <begin position="79"/>
        <end position="98"/>
    </location>
</feature>
<dbReference type="InterPro" id="IPR036837">
    <property type="entry name" value="Cation_efflux_CTD_sf"/>
</dbReference>
<dbReference type="EMBL" id="DTBZ01000038">
    <property type="protein sequence ID" value="HGQ17636.1"/>
    <property type="molecule type" value="Genomic_DNA"/>
</dbReference>
<dbReference type="InterPro" id="IPR002524">
    <property type="entry name" value="Cation_efflux"/>
</dbReference>
<evidence type="ECO:0000256" key="2">
    <source>
        <dbReference type="ARBA" id="ARBA00008114"/>
    </source>
</evidence>
<dbReference type="SUPFAM" id="SSF161111">
    <property type="entry name" value="Cation efflux protein transmembrane domain-like"/>
    <property type="match status" value="1"/>
</dbReference>
<evidence type="ECO:0000256" key="1">
    <source>
        <dbReference type="ARBA" id="ARBA00004141"/>
    </source>
</evidence>
<dbReference type="GO" id="GO:0008324">
    <property type="term" value="F:monoatomic cation transmembrane transporter activity"/>
    <property type="evidence" value="ECO:0007669"/>
    <property type="project" value="InterPro"/>
</dbReference>
<dbReference type="GO" id="GO:0016020">
    <property type="term" value="C:membrane"/>
    <property type="evidence" value="ECO:0007669"/>
    <property type="project" value="UniProtKB-SubCell"/>
</dbReference>
<sequence>MNIDKKSAGYLEGWISIAVNTVLFIVKYVYGTMYNSIAVVADAFHTLSDSLTSAVVIFGFWISYRPADKEHPFGHGRAEIVASIAIGGMLAMVGLEFIQRSTSKLLSREGFAFSWILITVLIISTIVKEVLARWAGNLGSRYNAASLIADAWHHRSDAIATALLAIAMAFGGGLWWLDGALGLAVSILIIYTSLKLVIESGSELLGRGATKHEEDAVKKIIYSISSDVKDVHHIHVHRYGDHVEITLHIRLDPETPLQKAHEIASKLERTIREKLGWEATIHVEPS</sequence>
<proteinExistence type="inferred from homology"/>
<accession>A0A7J3JNG5</accession>
<feature type="domain" description="Cation efflux protein transmembrane" evidence="8">
    <location>
        <begin position="14"/>
        <end position="205"/>
    </location>
</feature>
<dbReference type="Gene3D" id="3.30.70.1350">
    <property type="entry name" value="Cation efflux protein, cytoplasmic domain"/>
    <property type="match status" value="1"/>
</dbReference>
<dbReference type="PANTHER" id="PTHR43840">
    <property type="entry name" value="MITOCHONDRIAL METAL TRANSPORTER 1-RELATED"/>
    <property type="match status" value="1"/>
</dbReference>
<dbReference type="InterPro" id="IPR058533">
    <property type="entry name" value="Cation_efflux_TM"/>
</dbReference>
<evidence type="ECO:0000313" key="11">
    <source>
        <dbReference type="EMBL" id="HGQ17636.1"/>
    </source>
</evidence>
<gene>
    <name evidence="10" type="ORF">ENT87_02475</name>
    <name evidence="11" type="ORF">ENU30_01450</name>
</gene>
<reference evidence="11" key="1">
    <citation type="journal article" date="2020" name="mSystems">
        <title>Genome- and Community-Level Interaction Insights into Carbon Utilization and Element Cycling Functions of Hydrothermarchaeota in Hydrothermal Sediment.</title>
        <authorList>
            <person name="Zhou Z."/>
            <person name="Liu Y."/>
            <person name="Xu W."/>
            <person name="Pan J."/>
            <person name="Luo Z.H."/>
            <person name="Li M."/>
        </authorList>
    </citation>
    <scope>NUCLEOTIDE SEQUENCE [LARGE SCALE GENOMIC DNA]</scope>
    <source>
        <strain evidence="10">SpSt-618</strain>
        <strain evidence="11">SpSt-657</strain>
    </source>
</reference>
<evidence type="ECO:0000259" key="8">
    <source>
        <dbReference type="Pfam" id="PF01545"/>
    </source>
</evidence>
<dbReference type="EMBL" id="DTAI01000075">
    <property type="protein sequence ID" value="HGN36400.1"/>
    <property type="molecule type" value="Genomic_DNA"/>
</dbReference>
<evidence type="ECO:0000313" key="10">
    <source>
        <dbReference type="EMBL" id="HGN36400.1"/>
    </source>
</evidence>
<comment type="similarity">
    <text evidence="2">Belongs to the cation diffusion facilitator (CDF) transporter (TC 2.A.4) family.</text>
</comment>
<dbReference type="Pfam" id="PF01545">
    <property type="entry name" value="Cation_efflux"/>
    <property type="match status" value="1"/>
</dbReference>
<dbReference type="Gene3D" id="1.20.1510.10">
    <property type="entry name" value="Cation efflux protein transmembrane domain"/>
    <property type="match status" value="1"/>
</dbReference>
<evidence type="ECO:0000256" key="4">
    <source>
        <dbReference type="ARBA" id="ARBA00022692"/>
    </source>
</evidence>
<dbReference type="SUPFAM" id="SSF160240">
    <property type="entry name" value="Cation efflux protein cytoplasmic domain-like"/>
    <property type="match status" value="1"/>
</dbReference>
<protein>
    <submittedName>
        <fullName evidence="11">Cation transporter</fullName>
    </submittedName>
</protein>
<feature type="transmembrane region" description="Helical" evidence="7">
    <location>
        <begin position="12"/>
        <end position="30"/>
    </location>
</feature>
<evidence type="ECO:0000259" key="9">
    <source>
        <dbReference type="Pfam" id="PF16916"/>
    </source>
</evidence>
<dbReference type="PANTHER" id="PTHR43840:SF15">
    <property type="entry name" value="MITOCHONDRIAL METAL TRANSPORTER 1-RELATED"/>
    <property type="match status" value="1"/>
</dbReference>
<name>A0A7J3JNG5_9CREN</name>
<dbReference type="InterPro" id="IPR050291">
    <property type="entry name" value="CDF_Transporter"/>
</dbReference>
<feature type="transmembrane region" description="Helical" evidence="7">
    <location>
        <begin position="158"/>
        <end position="175"/>
    </location>
</feature>
<organism evidence="11">
    <name type="scientific">Ignisphaera aggregans</name>
    <dbReference type="NCBI Taxonomy" id="334771"/>
    <lineage>
        <taxon>Archaea</taxon>
        <taxon>Thermoproteota</taxon>
        <taxon>Thermoprotei</taxon>
        <taxon>Desulfurococcales</taxon>
        <taxon>Desulfurococcaceae</taxon>
        <taxon>Ignisphaera</taxon>
    </lineage>
</organism>
<feature type="transmembrane region" description="Helical" evidence="7">
    <location>
        <begin position="50"/>
        <end position="67"/>
    </location>
</feature>
<comment type="subcellular location">
    <subcellularLocation>
        <location evidence="1">Membrane</location>
        <topology evidence="1">Multi-pass membrane protein</topology>
    </subcellularLocation>
</comment>
<dbReference type="InterPro" id="IPR027469">
    <property type="entry name" value="Cation_efflux_TMD_sf"/>
</dbReference>
<comment type="caution">
    <text evidence="11">The sequence shown here is derived from an EMBL/GenBank/DDBJ whole genome shotgun (WGS) entry which is preliminary data.</text>
</comment>
<keyword evidence="4 7" id="KW-0812">Transmembrane</keyword>
<evidence type="ECO:0000256" key="7">
    <source>
        <dbReference type="SAM" id="Phobius"/>
    </source>
</evidence>